<evidence type="ECO:0000313" key="3">
    <source>
        <dbReference type="Proteomes" id="UP000006038"/>
    </source>
</evidence>
<accession>J3M4I5</accession>
<dbReference type="AlphaFoldDB" id="J3M4I5"/>
<feature type="region of interest" description="Disordered" evidence="1">
    <location>
        <begin position="1"/>
        <end position="41"/>
    </location>
</feature>
<organism evidence="2">
    <name type="scientific">Oryza brachyantha</name>
    <name type="common">malo sina</name>
    <dbReference type="NCBI Taxonomy" id="4533"/>
    <lineage>
        <taxon>Eukaryota</taxon>
        <taxon>Viridiplantae</taxon>
        <taxon>Streptophyta</taxon>
        <taxon>Embryophyta</taxon>
        <taxon>Tracheophyta</taxon>
        <taxon>Spermatophyta</taxon>
        <taxon>Magnoliopsida</taxon>
        <taxon>Liliopsida</taxon>
        <taxon>Poales</taxon>
        <taxon>Poaceae</taxon>
        <taxon>BOP clade</taxon>
        <taxon>Oryzoideae</taxon>
        <taxon>Oryzeae</taxon>
        <taxon>Oryzinae</taxon>
        <taxon>Oryza</taxon>
    </lineage>
</organism>
<dbReference type="HOGENOM" id="CLU_2444391_0_0_1"/>
<evidence type="ECO:0000313" key="2">
    <source>
        <dbReference type="EnsemblPlants" id="OB05G15090.1"/>
    </source>
</evidence>
<dbReference type="Proteomes" id="UP000006038">
    <property type="component" value="Chromosome 5"/>
</dbReference>
<proteinExistence type="predicted"/>
<name>J3M4I5_ORYBR</name>
<reference evidence="2" key="1">
    <citation type="journal article" date="2013" name="Nat. Commun.">
        <title>Whole-genome sequencing of Oryza brachyantha reveals mechanisms underlying Oryza genome evolution.</title>
        <authorList>
            <person name="Chen J."/>
            <person name="Huang Q."/>
            <person name="Gao D."/>
            <person name="Wang J."/>
            <person name="Lang Y."/>
            <person name="Liu T."/>
            <person name="Li B."/>
            <person name="Bai Z."/>
            <person name="Luis Goicoechea J."/>
            <person name="Liang C."/>
            <person name="Chen C."/>
            <person name="Zhang W."/>
            <person name="Sun S."/>
            <person name="Liao Y."/>
            <person name="Zhang X."/>
            <person name="Yang L."/>
            <person name="Song C."/>
            <person name="Wang M."/>
            <person name="Shi J."/>
            <person name="Liu G."/>
            <person name="Liu J."/>
            <person name="Zhou H."/>
            <person name="Zhou W."/>
            <person name="Yu Q."/>
            <person name="An N."/>
            <person name="Chen Y."/>
            <person name="Cai Q."/>
            <person name="Wang B."/>
            <person name="Liu B."/>
            <person name="Min J."/>
            <person name="Huang Y."/>
            <person name="Wu H."/>
            <person name="Li Z."/>
            <person name="Zhang Y."/>
            <person name="Yin Y."/>
            <person name="Song W."/>
            <person name="Jiang J."/>
            <person name="Jackson S.A."/>
            <person name="Wing R.A."/>
            <person name="Wang J."/>
            <person name="Chen M."/>
        </authorList>
    </citation>
    <scope>NUCLEOTIDE SEQUENCE [LARGE SCALE GENOMIC DNA]</scope>
    <source>
        <strain evidence="2">cv. IRGC 101232</strain>
    </source>
</reference>
<dbReference type="Gramene" id="OB05G15090.1">
    <property type="protein sequence ID" value="OB05G15090.1"/>
    <property type="gene ID" value="OB05G15090"/>
</dbReference>
<protein>
    <submittedName>
        <fullName evidence="2">Uncharacterized protein</fullName>
    </submittedName>
</protein>
<reference evidence="2" key="2">
    <citation type="submission" date="2013-04" db="UniProtKB">
        <authorList>
            <consortium name="EnsemblPlants"/>
        </authorList>
    </citation>
    <scope>IDENTIFICATION</scope>
</reference>
<keyword evidence="3" id="KW-1185">Reference proteome</keyword>
<sequence length="90" mass="9953">MTMASTLHAAERRRGGGGSSTARRWTRPSRTRSWPPPSLPPTFSISSMVDHGLMGERSAAQDDMIECCSMPSLRIIIGISEFCVMFFQCD</sequence>
<dbReference type="EnsemblPlants" id="OB05G15090.1">
    <property type="protein sequence ID" value="OB05G15090.1"/>
    <property type="gene ID" value="OB05G15090"/>
</dbReference>
<evidence type="ECO:0000256" key="1">
    <source>
        <dbReference type="SAM" id="MobiDB-lite"/>
    </source>
</evidence>